<dbReference type="InterPro" id="IPR036412">
    <property type="entry name" value="HAD-like_sf"/>
</dbReference>
<dbReference type="SUPFAM" id="SSF56784">
    <property type="entry name" value="HAD-like"/>
    <property type="match status" value="1"/>
</dbReference>
<dbReference type="Gene3D" id="1.10.40.40">
    <property type="entry name" value="Deoxyribonucleotidase, domain 2"/>
    <property type="match status" value="1"/>
</dbReference>
<evidence type="ECO:0000313" key="1">
    <source>
        <dbReference type="EMBL" id="ALF01921.1"/>
    </source>
</evidence>
<dbReference type="GeneID" id="26647417"/>
<accession>A0A0M4R2A6</accession>
<reference evidence="1 2" key="1">
    <citation type="submission" date="2015-08" db="EMBL/GenBank/DDBJ databases">
        <title>The Complete Genome of Citrobacter freundii Myophage Margaery.</title>
        <authorList>
            <person name="Yi D."/>
            <person name="Cadungog J.N."/>
            <person name="Cahill J.L."/>
            <person name="Rasche E.S."/>
            <person name="Everett G.F.K."/>
        </authorList>
    </citation>
    <scope>NUCLEOTIDE SEQUENCE [LARGE SCALE GENOMIC DNA]</scope>
</reference>
<dbReference type="InterPro" id="IPR023214">
    <property type="entry name" value="HAD_sf"/>
</dbReference>
<keyword evidence="2" id="KW-1185">Reference proteome</keyword>
<sequence length="155" mass="17513">MKKFLFDMDGVLFNWEGSFVPMYGDPARMPEEELKKAKQAISQTNFYENLEPLQEGIDLFCHLRTLGQVAILTSVGKYNSDAVAEQKRKALMKVFGYLPEFHYTKSSKEKAAYADKGILIDDRAKAVLPFRKAGGKAILFIGSKEDALKQIRKIA</sequence>
<dbReference type="KEGG" id="vg:26647417"/>
<name>A0A0M4R2A6_9CAUD</name>
<dbReference type="RefSeq" id="YP_009195047.1">
    <property type="nucleotide sequence ID" value="NC_028755.1"/>
</dbReference>
<dbReference type="EMBL" id="KT381880">
    <property type="protein sequence ID" value="ALF01921.1"/>
    <property type="molecule type" value="Genomic_DNA"/>
</dbReference>
<gene>
    <name evidence="1" type="ORF">CPT_Margaery232</name>
</gene>
<protein>
    <submittedName>
        <fullName evidence="1">Uncharacterized protein</fullName>
    </submittedName>
</protein>
<proteinExistence type="predicted"/>
<dbReference type="Gene3D" id="3.40.50.1000">
    <property type="entry name" value="HAD superfamily/HAD-like"/>
    <property type="match status" value="1"/>
</dbReference>
<dbReference type="Proteomes" id="UP000201970">
    <property type="component" value="Segment"/>
</dbReference>
<organism evidence="1 2">
    <name type="scientific">Citrobacter phage Margaery</name>
    <dbReference type="NCBI Taxonomy" id="1701810"/>
    <lineage>
        <taxon>Viruses</taxon>
        <taxon>Duplodnaviria</taxon>
        <taxon>Heunggongvirae</taxon>
        <taxon>Uroviricota</taxon>
        <taxon>Caudoviricetes</taxon>
        <taxon>Pantevenvirales</taxon>
        <taxon>Straboviridae</taxon>
        <taxon>Pseudotevenvirus</taxon>
        <taxon>Pseudotevenvirus margaery</taxon>
    </lineage>
</organism>
<evidence type="ECO:0000313" key="2">
    <source>
        <dbReference type="Proteomes" id="UP000201970"/>
    </source>
</evidence>